<reference evidence="2" key="1">
    <citation type="journal article" date="2023" name="Insect Mol. Biol.">
        <title>Genome sequencing provides insights into the evolution of gene families encoding plant cell wall-degrading enzymes in longhorned beetles.</title>
        <authorList>
            <person name="Shin N.R."/>
            <person name="Okamura Y."/>
            <person name="Kirsch R."/>
            <person name="Pauchet Y."/>
        </authorList>
    </citation>
    <scope>NUCLEOTIDE SEQUENCE</scope>
    <source>
        <strain evidence="2">RBIC_L_NR</strain>
    </source>
</reference>
<dbReference type="Proteomes" id="UP001162156">
    <property type="component" value="Unassembled WGS sequence"/>
</dbReference>
<dbReference type="EMBL" id="JANEYF010005837">
    <property type="protein sequence ID" value="KAJ8926599.1"/>
    <property type="molecule type" value="Genomic_DNA"/>
</dbReference>
<keyword evidence="3" id="KW-1185">Reference proteome</keyword>
<comment type="caution">
    <text evidence="2">The sequence shown here is derived from an EMBL/GenBank/DDBJ whole genome shotgun (WGS) entry which is preliminary data.</text>
</comment>
<evidence type="ECO:0000313" key="3">
    <source>
        <dbReference type="Proteomes" id="UP001162156"/>
    </source>
</evidence>
<evidence type="ECO:0000256" key="1">
    <source>
        <dbReference type="SAM" id="MobiDB-lite"/>
    </source>
</evidence>
<accession>A0AAV8WJ84</accession>
<organism evidence="2 3">
    <name type="scientific">Rhamnusium bicolor</name>
    <dbReference type="NCBI Taxonomy" id="1586634"/>
    <lineage>
        <taxon>Eukaryota</taxon>
        <taxon>Metazoa</taxon>
        <taxon>Ecdysozoa</taxon>
        <taxon>Arthropoda</taxon>
        <taxon>Hexapoda</taxon>
        <taxon>Insecta</taxon>
        <taxon>Pterygota</taxon>
        <taxon>Neoptera</taxon>
        <taxon>Endopterygota</taxon>
        <taxon>Coleoptera</taxon>
        <taxon>Polyphaga</taxon>
        <taxon>Cucujiformia</taxon>
        <taxon>Chrysomeloidea</taxon>
        <taxon>Cerambycidae</taxon>
        <taxon>Lepturinae</taxon>
        <taxon>Rhagiini</taxon>
        <taxon>Rhamnusium</taxon>
    </lineage>
</organism>
<name>A0AAV8WJ84_9CUCU</name>
<gene>
    <name evidence="2" type="ORF">NQ314_021025</name>
</gene>
<feature type="region of interest" description="Disordered" evidence="1">
    <location>
        <begin position="45"/>
        <end position="65"/>
    </location>
</feature>
<feature type="compositionally biased region" description="Polar residues" evidence="1">
    <location>
        <begin position="45"/>
        <end position="54"/>
    </location>
</feature>
<dbReference type="AlphaFoldDB" id="A0AAV8WJ84"/>
<evidence type="ECO:0000313" key="2">
    <source>
        <dbReference type="EMBL" id="KAJ8926599.1"/>
    </source>
</evidence>
<protein>
    <submittedName>
        <fullName evidence="2">Uncharacterized protein</fullName>
    </submittedName>
</protein>
<sequence>MGAQQTSIGEYLFGSEFLEKMNSSKSVKKAGDILNKTFKGYNLNPGTSGTQNLNLKRPSYKARLK</sequence>
<proteinExistence type="predicted"/>